<accession>A0ABN9VAW6</accession>
<name>A0ABN9VAW6_9DINO</name>
<dbReference type="Proteomes" id="UP001189429">
    <property type="component" value="Unassembled WGS sequence"/>
</dbReference>
<dbReference type="EMBL" id="CAUYUJ010016930">
    <property type="protein sequence ID" value="CAK0870155.1"/>
    <property type="molecule type" value="Genomic_DNA"/>
</dbReference>
<evidence type="ECO:0000313" key="1">
    <source>
        <dbReference type="EMBL" id="CAK0870155.1"/>
    </source>
</evidence>
<sequence>MSPSARRAQIPGPMTRRKARSAWSLAVWIASTVASLVGPVRKIGGSIEKAMGREHCNEQDCTGEFTSSNGVTKRPNLEREFVEKPIAGKKYPERFEPGGSRCRCACTREELVAKMEDKNATLSESGHSELIVEEAMAATLYTGPMYHKYNLVLRAKTGKPFLKERFDNMFNGNVYASTLHGINSFIVKMSKITSACTLWRGSTQAN</sequence>
<protein>
    <submittedName>
        <fullName evidence="1">Uncharacterized protein</fullName>
    </submittedName>
</protein>
<keyword evidence="2" id="KW-1185">Reference proteome</keyword>
<gene>
    <name evidence="1" type="ORF">PCOR1329_LOCUS56332</name>
</gene>
<evidence type="ECO:0000313" key="2">
    <source>
        <dbReference type="Proteomes" id="UP001189429"/>
    </source>
</evidence>
<comment type="caution">
    <text evidence="1">The sequence shown here is derived from an EMBL/GenBank/DDBJ whole genome shotgun (WGS) entry which is preliminary data.</text>
</comment>
<reference evidence="1" key="1">
    <citation type="submission" date="2023-10" db="EMBL/GenBank/DDBJ databases">
        <authorList>
            <person name="Chen Y."/>
            <person name="Shah S."/>
            <person name="Dougan E. K."/>
            <person name="Thang M."/>
            <person name="Chan C."/>
        </authorList>
    </citation>
    <scope>NUCLEOTIDE SEQUENCE [LARGE SCALE GENOMIC DNA]</scope>
</reference>
<proteinExistence type="predicted"/>
<organism evidence="1 2">
    <name type="scientific">Prorocentrum cordatum</name>
    <dbReference type="NCBI Taxonomy" id="2364126"/>
    <lineage>
        <taxon>Eukaryota</taxon>
        <taxon>Sar</taxon>
        <taxon>Alveolata</taxon>
        <taxon>Dinophyceae</taxon>
        <taxon>Prorocentrales</taxon>
        <taxon>Prorocentraceae</taxon>
        <taxon>Prorocentrum</taxon>
    </lineage>
</organism>